<dbReference type="Pfam" id="PF02518">
    <property type="entry name" value="HATPase_c"/>
    <property type="match status" value="1"/>
</dbReference>
<dbReference type="PRINTS" id="PR00344">
    <property type="entry name" value="BCTRLSENSOR"/>
</dbReference>
<dbReference type="Proteomes" id="UP001597034">
    <property type="component" value="Unassembled WGS sequence"/>
</dbReference>
<dbReference type="SUPFAM" id="SSF52172">
    <property type="entry name" value="CheY-like"/>
    <property type="match status" value="1"/>
</dbReference>
<dbReference type="InterPro" id="IPR001789">
    <property type="entry name" value="Sig_transdc_resp-reg_receiver"/>
</dbReference>
<dbReference type="InterPro" id="IPR003594">
    <property type="entry name" value="HATPase_dom"/>
</dbReference>
<keyword evidence="3" id="KW-0597">Phosphoprotein</keyword>
<dbReference type="Gene3D" id="1.10.287.130">
    <property type="match status" value="1"/>
</dbReference>
<evidence type="ECO:0000259" key="9">
    <source>
        <dbReference type="PROSITE" id="PS50110"/>
    </source>
</evidence>
<dbReference type="InterPro" id="IPR036890">
    <property type="entry name" value="HATPase_C_sf"/>
</dbReference>
<dbReference type="CDD" id="cd00075">
    <property type="entry name" value="HATPase"/>
    <property type="match status" value="1"/>
</dbReference>
<comment type="catalytic activity">
    <reaction evidence="1">
        <text>ATP + protein L-histidine = ADP + protein N-phospho-L-histidine.</text>
        <dbReference type="EC" id="2.7.13.3"/>
    </reaction>
</comment>
<keyword evidence="6" id="KW-0902">Two-component regulatory system</keyword>
<dbReference type="CDD" id="cd00082">
    <property type="entry name" value="HisKA"/>
    <property type="match status" value="1"/>
</dbReference>
<evidence type="ECO:0000256" key="1">
    <source>
        <dbReference type="ARBA" id="ARBA00000085"/>
    </source>
</evidence>
<dbReference type="PANTHER" id="PTHR43711:SF1">
    <property type="entry name" value="HISTIDINE KINASE 1"/>
    <property type="match status" value="1"/>
</dbReference>
<keyword evidence="5" id="KW-0418">Kinase</keyword>
<evidence type="ECO:0000313" key="10">
    <source>
        <dbReference type="EMBL" id="MFD1645341.1"/>
    </source>
</evidence>
<dbReference type="InterPro" id="IPR036097">
    <property type="entry name" value="HisK_dim/P_sf"/>
</dbReference>
<dbReference type="Gene3D" id="3.30.450.20">
    <property type="entry name" value="PAS domain"/>
    <property type="match status" value="1"/>
</dbReference>
<dbReference type="InterPro" id="IPR003018">
    <property type="entry name" value="GAF"/>
</dbReference>
<dbReference type="Pfam" id="PF13188">
    <property type="entry name" value="PAS_8"/>
    <property type="match status" value="1"/>
</dbReference>
<dbReference type="SUPFAM" id="SSF55781">
    <property type="entry name" value="GAF domain-like"/>
    <property type="match status" value="1"/>
</dbReference>
<dbReference type="PROSITE" id="PS50109">
    <property type="entry name" value="HIS_KIN"/>
    <property type="match status" value="1"/>
</dbReference>
<evidence type="ECO:0000313" key="11">
    <source>
        <dbReference type="Proteomes" id="UP001597034"/>
    </source>
</evidence>
<dbReference type="SUPFAM" id="SSF47384">
    <property type="entry name" value="Homodimeric domain of signal transducing histidine kinase"/>
    <property type="match status" value="1"/>
</dbReference>
<keyword evidence="10" id="KW-0547">Nucleotide-binding</keyword>
<keyword evidence="4" id="KW-0808">Transferase</keyword>
<keyword evidence="10" id="KW-0067">ATP-binding</keyword>
<proteinExistence type="predicted"/>
<dbReference type="InterPro" id="IPR011006">
    <property type="entry name" value="CheY-like_superfamily"/>
</dbReference>
<dbReference type="Pfam" id="PF13185">
    <property type="entry name" value="GAF_2"/>
    <property type="match status" value="1"/>
</dbReference>
<sequence length="654" mass="69759">MSAHAVLVVDADPEVATGLEARLSATETAMSVSSVATVADATAAVADGTVDCVVSEHELSDGVGVELLRRLGEGYPDLTRVLFTDVGSEAVASDAVETGVDAYIPKQLGADGRGDAPATDDAYDRLVAAVEAGLERAERSAVDPDSTAAKIDTLHDVAMDLENCTDEAEIYQVAVEAADKVLEFDMSNIDIVADGMLKPMQTSAEMPKDGVESVPLGGESVAARVARTGEATYNEDLRQVLDADPTQMTYRSGLTVPISDIGVFQAISEEIAAFDQADLELAETLMQHVAESVKRTRFQRTLREERDRFAALFENVPDPVVRLSTGDSPTIDAVNEAFAATFDCDAEAVVGTPVDEVLVAPATAGGEAVFPGIGAADDATPTQLRLAAADGPRDFLVHVVPVDRRFATGDEPDEVYGFYADITPTKERERELARQNERLDEFASIVSHDLRNPLNIAEGHLQLATERIGDDDDLGEVAWAHGRMRELIENLLSLARTGSVVDEPGELSLSATADQAWSSVHLPDAQLDIVDDVRVRADHGRLTDLLVNLFRNAVDHGRPDVTVRVGSLDDAGFYVADDGPGIPDDTREQVFDSGFTTSDGGTGFGLAIVEQVATAHGWTVTTTESEHGGARFEFLTDDGTDPLAREHVVSVDED</sequence>
<dbReference type="SMART" id="SM00387">
    <property type="entry name" value="HATPase_c"/>
    <property type="match status" value="1"/>
</dbReference>
<comment type="caution">
    <text evidence="7">Lacks conserved residue(s) required for the propagation of feature annotation.</text>
</comment>
<dbReference type="InterPro" id="IPR029016">
    <property type="entry name" value="GAF-like_dom_sf"/>
</dbReference>
<evidence type="ECO:0000256" key="3">
    <source>
        <dbReference type="ARBA" id="ARBA00022553"/>
    </source>
</evidence>
<evidence type="ECO:0000256" key="5">
    <source>
        <dbReference type="ARBA" id="ARBA00022777"/>
    </source>
</evidence>
<dbReference type="InterPro" id="IPR050736">
    <property type="entry name" value="Sensor_HK_Regulatory"/>
</dbReference>
<dbReference type="InterPro" id="IPR035965">
    <property type="entry name" value="PAS-like_dom_sf"/>
</dbReference>
<dbReference type="InterPro" id="IPR003661">
    <property type="entry name" value="HisK_dim/P_dom"/>
</dbReference>
<dbReference type="RefSeq" id="WP_256399147.1">
    <property type="nucleotide sequence ID" value="NZ_JANHJR010000001.1"/>
</dbReference>
<evidence type="ECO:0000256" key="6">
    <source>
        <dbReference type="ARBA" id="ARBA00023012"/>
    </source>
</evidence>
<organism evidence="10 11">
    <name type="scientific">Haloarchaeobius litoreus</name>
    <dbReference type="NCBI Taxonomy" id="755306"/>
    <lineage>
        <taxon>Archaea</taxon>
        <taxon>Methanobacteriati</taxon>
        <taxon>Methanobacteriota</taxon>
        <taxon>Stenosarchaea group</taxon>
        <taxon>Halobacteria</taxon>
        <taxon>Halobacteriales</taxon>
        <taxon>Halorubellaceae</taxon>
        <taxon>Haloarchaeobius</taxon>
    </lineage>
</organism>
<dbReference type="SUPFAM" id="SSF55874">
    <property type="entry name" value="ATPase domain of HSP90 chaperone/DNA topoisomerase II/histidine kinase"/>
    <property type="match status" value="1"/>
</dbReference>
<evidence type="ECO:0000256" key="2">
    <source>
        <dbReference type="ARBA" id="ARBA00012438"/>
    </source>
</evidence>
<dbReference type="Gene3D" id="3.30.565.10">
    <property type="entry name" value="Histidine kinase-like ATPase, C-terminal domain"/>
    <property type="match status" value="1"/>
</dbReference>
<comment type="caution">
    <text evidence="10">The sequence shown here is derived from an EMBL/GenBank/DDBJ whole genome shotgun (WGS) entry which is preliminary data.</text>
</comment>
<dbReference type="InterPro" id="IPR004358">
    <property type="entry name" value="Sig_transdc_His_kin-like_C"/>
</dbReference>
<dbReference type="EMBL" id="JBHUDO010000002">
    <property type="protein sequence ID" value="MFD1645341.1"/>
    <property type="molecule type" value="Genomic_DNA"/>
</dbReference>
<feature type="domain" description="Histidine kinase" evidence="8">
    <location>
        <begin position="445"/>
        <end position="634"/>
    </location>
</feature>
<accession>A0ABD6DH34</accession>
<feature type="domain" description="Response regulatory" evidence="9">
    <location>
        <begin position="5"/>
        <end position="121"/>
    </location>
</feature>
<keyword evidence="11" id="KW-1185">Reference proteome</keyword>
<dbReference type="Gene3D" id="3.40.50.2300">
    <property type="match status" value="1"/>
</dbReference>
<dbReference type="PROSITE" id="PS50110">
    <property type="entry name" value="RESPONSE_REGULATORY"/>
    <property type="match status" value="1"/>
</dbReference>
<evidence type="ECO:0000256" key="4">
    <source>
        <dbReference type="ARBA" id="ARBA00022679"/>
    </source>
</evidence>
<dbReference type="GO" id="GO:0005524">
    <property type="term" value="F:ATP binding"/>
    <property type="evidence" value="ECO:0007669"/>
    <property type="project" value="UniProtKB-KW"/>
</dbReference>
<dbReference type="Pfam" id="PF00072">
    <property type="entry name" value="Response_reg"/>
    <property type="match status" value="1"/>
</dbReference>
<dbReference type="GO" id="GO:0000160">
    <property type="term" value="P:phosphorelay signal transduction system"/>
    <property type="evidence" value="ECO:0007669"/>
    <property type="project" value="UniProtKB-KW"/>
</dbReference>
<dbReference type="InterPro" id="IPR000014">
    <property type="entry name" value="PAS"/>
</dbReference>
<dbReference type="PANTHER" id="PTHR43711">
    <property type="entry name" value="TWO-COMPONENT HISTIDINE KINASE"/>
    <property type="match status" value="1"/>
</dbReference>
<dbReference type="Pfam" id="PF00512">
    <property type="entry name" value="HisKA"/>
    <property type="match status" value="1"/>
</dbReference>
<dbReference type="CDD" id="cd00156">
    <property type="entry name" value="REC"/>
    <property type="match status" value="1"/>
</dbReference>
<dbReference type="GO" id="GO:0004673">
    <property type="term" value="F:protein histidine kinase activity"/>
    <property type="evidence" value="ECO:0007669"/>
    <property type="project" value="UniProtKB-EC"/>
</dbReference>
<name>A0ABD6DH34_9EURY</name>
<evidence type="ECO:0000259" key="8">
    <source>
        <dbReference type="PROSITE" id="PS50109"/>
    </source>
</evidence>
<evidence type="ECO:0000256" key="7">
    <source>
        <dbReference type="PROSITE-ProRule" id="PRU00169"/>
    </source>
</evidence>
<dbReference type="InterPro" id="IPR005467">
    <property type="entry name" value="His_kinase_dom"/>
</dbReference>
<dbReference type="SUPFAM" id="SSF55785">
    <property type="entry name" value="PYP-like sensor domain (PAS domain)"/>
    <property type="match status" value="1"/>
</dbReference>
<dbReference type="EC" id="2.7.13.3" evidence="2"/>
<protein>
    <recommendedName>
        <fullName evidence="2">histidine kinase</fullName>
        <ecNumber evidence="2">2.7.13.3</ecNumber>
    </recommendedName>
</protein>
<dbReference type="Gene3D" id="3.30.450.40">
    <property type="match status" value="1"/>
</dbReference>
<gene>
    <name evidence="10" type="ORF">ACFSBL_06570</name>
</gene>
<reference evidence="10 11" key="1">
    <citation type="journal article" date="2019" name="Int. J. Syst. Evol. Microbiol.">
        <title>The Global Catalogue of Microorganisms (GCM) 10K type strain sequencing project: providing services to taxonomists for standard genome sequencing and annotation.</title>
        <authorList>
            <consortium name="The Broad Institute Genomics Platform"/>
            <consortium name="The Broad Institute Genome Sequencing Center for Infectious Disease"/>
            <person name="Wu L."/>
            <person name="Ma J."/>
        </authorList>
    </citation>
    <scope>NUCLEOTIDE SEQUENCE [LARGE SCALE GENOMIC DNA]</scope>
    <source>
        <strain evidence="10 11">CGMCC 1.10390</strain>
    </source>
</reference>
<dbReference type="AlphaFoldDB" id="A0ABD6DH34"/>
<dbReference type="SMART" id="SM00388">
    <property type="entry name" value="HisKA"/>
    <property type="match status" value="1"/>
</dbReference>